<accession>A0A2P8G218</accession>
<dbReference type="EMBL" id="PYAS01000007">
    <property type="protein sequence ID" value="PSL27997.1"/>
    <property type="molecule type" value="Genomic_DNA"/>
</dbReference>
<organism evidence="2 3">
    <name type="scientific">Dyadobacter jiangsuensis</name>
    <dbReference type="NCBI Taxonomy" id="1591085"/>
    <lineage>
        <taxon>Bacteria</taxon>
        <taxon>Pseudomonadati</taxon>
        <taxon>Bacteroidota</taxon>
        <taxon>Cytophagia</taxon>
        <taxon>Cytophagales</taxon>
        <taxon>Spirosomataceae</taxon>
        <taxon>Dyadobacter</taxon>
    </lineage>
</organism>
<dbReference type="AlphaFoldDB" id="A0A2P8G218"/>
<gene>
    <name evidence="2" type="ORF">CLV60_107262</name>
</gene>
<evidence type="ECO:0000313" key="2">
    <source>
        <dbReference type="EMBL" id="PSL27997.1"/>
    </source>
</evidence>
<dbReference type="Proteomes" id="UP000241964">
    <property type="component" value="Unassembled WGS sequence"/>
</dbReference>
<sequence length="74" mass="7827">MSSRNQVKTESFTYITFGGAIGLVLGAMFGPPGALVGVPLGAMLGVWFDKKYPETNHRSNAESGKSAAQEAEIH</sequence>
<name>A0A2P8G218_9BACT</name>
<feature type="region of interest" description="Disordered" evidence="1">
    <location>
        <begin position="55"/>
        <end position="74"/>
    </location>
</feature>
<reference evidence="2 3" key="1">
    <citation type="submission" date="2018-03" db="EMBL/GenBank/DDBJ databases">
        <title>Genomic Encyclopedia of Archaeal and Bacterial Type Strains, Phase II (KMG-II): from individual species to whole genera.</title>
        <authorList>
            <person name="Goeker M."/>
        </authorList>
    </citation>
    <scope>NUCLEOTIDE SEQUENCE [LARGE SCALE GENOMIC DNA]</scope>
    <source>
        <strain evidence="2 3">DSM 29057</strain>
    </source>
</reference>
<evidence type="ECO:0000313" key="3">
    <source>
        <dbReference type="Proteomes" id="UP000241964"/>
    </source>
</evidence>
<keyword evidence="3" id="KW-1185">Reference proteome</keyword>
<evidence type="ECO:0000256" key="1">
    <source>
        <dbReference type="SAM" id="MobiDB-lite"/>
    </source>
</evidence>
<comment type="caution">
    <text evidence="2">The sequence shown here is derived from an EMBL/GenBank/DDBJ whole genome shotgun (WGS) entry which is preliminary data.</text>
</comment>
<proteinExistence type="predicted"/>
<dbReference type="RefSeq" id="WP_106596472.1">
    <property type="nucleotide sequence ID" value="NZ_PYAS01000007.1"/>
</dbReference>
<protein>
    <submittedName>
        <fullName evidence="2">Uncharacterized protein</fullName>
    </submittedName>
</protein>